<dbReference type="CDD" id="cd06578">
    <property type="entry name" value="HemD"/>
    <property type="match status" value="1"/>
</dbReference>
<keyword evidence="4 9" id="KW-0456">Lyase</keyword>
<evidence type="ECO:0000313" key="11">
    <source>
        <dbReference type="EMBL" id="MDQ0216465.1"/>
    </source>
</evidence>
<dbReference type="PANTHER" id="PTHR38042:SF1">
    <property type="entry name" value="UROPORPHYRINOGEN-III SYNTHASE, CHLOROPLASTIC"/>
    <property type="match status" value="1"/>
</dbReference>
<evidence type="ECO:0000256" key="4">
    <source>
        <dbReference type="ARBA" id="ARBA00023239"/>
    </source>
</evidence>
<organism evidence="11 12">
    <name type="scientific">Oikeobacillus pervagus</name>
    <dbReference type="NCBI Taxonomy" id="1325931"/>
    <lineage>
        <taxon>Bacteria</taxon>
        <taxon>Bacillati</taxon>
        <taxon>Bacillota</taxon>
        <taxon>Bacilli</taxon>
        <taxon>Bacillales</taxon>
        <taxon>Bacillaceae</taxon>
        <taxon>Oikeobacillus</taxon>
    </lineage>
</organism>
<dbReference type="Proteomes" id="UP001237207">
    <property type="component" value="Unassembled WGS sequence"/>
</dbReference>
<evidence type="ECO:0000313" key="12">
    <source>
        <dbReference type="Proteomes" id="UP001237207"/>
    </source>
</evidence>
<evidence type="ECO:0000256" key="1">
    <source>
        <dbReference type="ARBA" id="ARBA00004772"/>
    </source>
</evidence>
<dbReference type="SUPFAM" id="SSF69618">
    <property type="entry name" value="HemD-like"/>
    <property type="match status" value="1"/>
</dbReference>
<keyword evidence="12" id="KW-1185">Reference proteome</keyword>
<sequence length="262" mass="29575">MNSVQTLADKHILITRAKRQAKEFADKIEQLGGIPHTVSLIEFKPYLDPNKSLYVSEISSYDWIILTSINGVHAFFDELNKAGIQKDEIIAKFAVVGTKTNAVLKQYGFEAAFIPAKFTADDFVKAIEKGEFFAKKALIPKGNLARNIIAEKLKELGGTADEWIVYETYFPDEEKEHLLHLLQNEQLHMITFTSSSTVRHFMRVVKGLQLEQKLSGIVFACIGPVAKTTAISYGLSVEVCPEEYTIDGLLQEMCKYYEKEEQ</sequence>
<dbReference type="InterPro" id="IPR003754">
    <property type="entry name" value="4pyrrol_synth_uPrphyn_synth"/>
</dbReference>
<dbReference type="PANTHER" id="PTHR38042">
    <property type="entry name" value="UROPORPHYRINOGEN-III SYNTHASE, CHLOROPLASTIC"/>
    <property type="match status" value="1"/>
</dbReference>
<name>A0AAJ1WK79_9BACI</name>
<evidence type="ECO:0000256" key="3">
    <source>
        <dbReference type="ARBA" id="ARBA00013109"/>
    </source>
</evidence>
<dbReference type="Gene3D" id="3.40.50.10090">
    <property type="match status" value="2"/>
</dbReference>
<feature type="domain" description="Tetrapyrrole biosynthesis uroporphyrinogen III synthase" evidence="10">
    <location>
        <begin position="23"/>
        <end position="251"/>
    </location>
</feature>
<protein>
    <recommendedName>
        <fullName evidence="7 9">Uroporphyrinogen-III synthase</fullName>
        <ecNumber evidence="3 9">4.2.1.75</ecNumber>
    </recommendedName>
</protein>
<dbReference type="InterPro" id="IPR036108">
    <property type="entry name" value="4pyrrol_syn_uPrphyn_synt_sf"/>
</dbReference>
<evidence type="ECO:0000256" key="2">
    <source>
        <dbReference type="ARBA" id="ARBA00008133"/>
    </source>
</evidence>
<dbReference type="EC" id="4.2.1.75" evidence="3 9"/>
<evidence type="ECO:0000256" key="8">
    <source>
        <dbReference type="ARBA" id="ARBA00048617"/>
    </source>
</evidence>
<comment type="pathway">
    <text evidence="1 9">Porphyrin-containing compound metabolism; protoporphyrin-IX biosynthesis; coproporphyrinogen-III from 5-aminolevulinate: step 3/4.</text>
</comment>
<dbReference type="GO" id="GO:0006782">
    <property type="term" value="P:protoporphyrinogen IX biosynthetic process"/>
    <property type="evidence" value="ECO:0007669"/>
    <property type="project" value="UniProtKB-UniRule"/>
</dbReference>
<evidence type="ECO:0000259" key="10">
    <source>
        <dbReference type="Pfam" id="PF02602"/>
    </source>
</evidence>
<evidence type="ECO:0000256" key="6">
    <source>
        <dbReference type="ARBA" id="ARBA00037589"/>
    </source>
</evidence>
<dbReference type="GO" id="GO:0006780">
    <property type="term" value="P:uroporphyrinogen III biosynthetic process"/>
    <property type="evidence" value="ECO:0007669"/>
    <property type="project" value="UniProtKB-UniRule"/>
</dbReference>
<dbReference type="AlphaFoldDB" id="A0AAJ1WK79"/>
<dbReference type="Pfam" id="PF02602">
    <property type="entry name" value="HEM4"/>
    <property type="match status" value="1"/>
</dbReference>
<dbReference type="InterPro" id="IPR039793">
    <property type="entry name" value="UROS/Hem4"/>
</dbReference>
<dbReference type="GO" id="GO:0004852">
    <property type="term" value="F:uroporphyrinogen-III synthase activity"/>
    <property type="evidence" value="ECO:0007669"/>
    <property type="project" value="UniProtKB-UniRule"/>
</dbReference>
<evidence type="ECO:0000256" key="7">
    <source>
        <dbReference type="ARBA" id="ARBA00040167"/>
    </source>
</evidence>
<comment type="similarity">
    <text evidence="2 9">Belongs to the uroporphyrinogen-III synthase family.</text>
</comment>
<evidence type="ECO:0000256" key="9">
    <source>
        <dbReference type="RuleBase" id="RU366031"/>
    </source>
</evidence>
<reference evidence="11" key="1">
    <citation type="submission" date="2023-07" db="EMBL/GenBank/DDBJ databases">
        <title>Genomic Encyclopedia of Type Strains, Phase IV (KMG-IV): sequencing the most valuable type-strain genomes for metagenomic binning, comparative biology and taxonomic classification.</title>
        <authorList>
            <person name="Goeker M."/>
        </authorList>
    </citation>
    <scope>NUCLEOTIDE SEQUENCE</scope>
    <source>
        <strain evidence="11">DSM 23947</strain>
    </source>
</reference>
<comment type="catalytic activity">
    <reaction evidence="8 9">
        <text>hydroxymethylbilane = uroporphyrinogen III + H2O</text>
        <dbReference type="Rhea" id="RHEA:18965"/>
        <dbReference type="ChEBI" id="CHEBI:15377"/>
        <dbReference type="ChEBI" id="CHEBI:57308"/>
        <dbReference type="ChEBI" id="CHEBI:57845"/>
        <dbReference type="EC" id="4.2.1.75"/>
    </reaction>
</comment>
<dbReference type="EMBL" id="JAUSUC010000051">
    <property type="protein sequence ID" value="MDQ0216465.1"/>
    <property type="molecule type" value="Genomic_DNA"/>
</dbReference>
<evidence type="ECO:0000256" key="5">
    <source>
        <dbReference type="ARBA" id="ARBA00023244"/>
    </source>
</evidence>
<accession>A0AAJ1WK79</accession>
<comment type="caution">
    <text evidence="11">The sequence shown here is derived from an EMBL/GenBank/DDBJ whole genome shotgun (WGS) entry which is preliminary data.</text>
</comment>
<keyword evidence="5 9" id="KW-0627">Porphyrin biosynthesis</keyword>
<proteinExistence type="inferred from homology"/>
<comment type="function">
    <text evidence="6 9">Catalyzes cyclization of the linear tetrapyrrole, hydroxymethylbilane, to the macrocyclic uroporphyrinogen III.</text>
</comment>
<dbReference type="RefSeq" id="WP_307258516.1">
    <property type="nucleotide sequence ID" value="NZ_JAUSUC010000051.1"/>
</dbReference>
<gene>
    <name evidence="11" type="ORF">J2S13_002924</name>
</gene>